<feature type="transmembrane region" description="Helical" evidence="2">
    <location>
        <begin position="107"/>
        <end position="124"/>
    </location>
</feature>
<keyword evidence="2" id="KW-0472">Membrane</keyword>
<gene>
    <name evidence="4" type="ORF">RDB_LOCUS176635</name>
</gene>
<evidence type="ECO:0000259" key="3">
    <source>
        <dbReference type="Pfam" id="PF20153"/>
    </source>
</evidence>
<name>A0A8H3GYL5_9AGAM</name>
<proteinExistence type="predicted"/>
<feature type="region of interest" description="Disordered" evidence="1">
    <location>
        <begin position="1"/>
        <end position="41"/>
    </location>
</feature>
<evidence type="ECO:0000313" key="4">
    <source>
        <dbReference type="EMBL" id="CAE6471797.1"/>
    </source>
</evidence>
<feature type="domain" description="DUF6535" evidence="3">
    <location>
        <begin position="83"/>
        <end position="210"/>
    </location>
</feature>
<dbReference type="EMBL" id="CAJMWS010001035">
    <property type="protein sequence ID" value="CAE6471797.1"/>
    <property type="molecule type" value="Genomic_DNA"/>
</dbReference>
<dbReference type="AlphaFoldDB" id="A0A8H3GYL5"/>
<dbReference type="InterPro" id="IPR045338">
    <property type="entry name" value="DUF6535"/>
</dbReference>
<evidence type="ECO:0000256" key="1">
    <source>
        <dbReference type="SAM" id="MobiDB-lite"/>
    </source>
</evidence>
<sequence>MDTMDPPDTVLNFSEIKSPIKGAETNSKQSPPTSSPQQTPAIPIKNDSHVLSFNRADINYGNPRARLATDALGQELHPQASIWQMYVEEAIEQDTELVEVQNKNLDLMLLFAALFSAILTAFLIESTSMLQQNPVDASATLLLFIAQSQRRIELGIPANTLDPIASNEFSPSMLSRFINGLWFTSLALSLSAALIAMLAKEWLASYLATSEHYALATLEDINLVFSDKWESLSADEHALLSTAQLALTDVLASTTHSHSQSSSSHGPVIPQSTEHTIEIGPKIAESIPTARLKTDSESPLPEPLKSSCGRALARTSIQLRYHLNNQARIN</sequence>
<dbReference type="Proteomes" id="UP000663846">
    <property type="component" value="Unassembled WGS sequence"/>
</dbReference>
<dbReference type="Pfam" id="PF20153">
    <property type="entry name" value="DUF6535"/>
    <property type="match status" value="1"/>
</dbReference>
<protein>
    <recommendedName>
        <fullName evidence="3">DUF6535 domain-containing protein</fullName>
    </recommendedName>
</protein>
<accession>A0A8H3GYL5</accession>
<keyword evidence="2" id="KW-0812">Transmembrane</keyword>
<feature type="compositionally biased region" description="Low complexity" evidence="1">
    <location>
        <begin position="29"/>
        <end position="40"/>
    </location>
</feature>
<comment type="caution">
    <text evidence="4">The sequence shown here is derived from an EMBL/GenBank/DDBJ whole genome shotgun (WGS) entry which is preliminary data.</text>
</comment>
<evidence type="ECO:0000256" key="2">
    <source>
        <dbReference type="SAM" id="Phobius"/>
    </source>
</evidence>
<feature type="transmembrane region" description="Helical" evidence="2">
    <location>
        <begin position="180"/>
        <end position="199"/>
    </location>
</feature>
<organism evidence="4 5">
    <name type="scientific">Rhizoctonia solani</name>
    <dbReference type="NCBI Taxonomy" id="456999"/>
    <lineage>
        <taxon>Eukaryota</taxon>
        <taxon>Fungi</taxon>
        <taxon>Dikarya</taxon>
        <taxon>Basidiomycota</taxon>
        <taxon>Agaricomycotina</taxon>
        <taxon>Agaricomycetes</taxon>
        <taxon>Cantharellales</taxon>
        <taxon>Ceratobasidiaceae</taxon>
        <taxon>Rhizoctonia</taxon>
    </lineage>
</organism>
<keyword evidence="2" id="KW-1133">Transmembrane helix</keyword>
<reference evidence="4" key="1">
    <citation type="submission" date="2021-01" db="EMBL/GenBank/DDBJ databases">
        <authorList>
            <person name="Kaushik A."/>
        </authorList>
    </citation>
    <scope>NUCLEOTIDE SEQUENCE</scope>
    <source>
        <strain evidence="4">AG1-1C</strain>
    </source>
</reference>
<evidence type="ECO:0000313" key="5">
    <source>
        <dbReference type="Proteomes" id="UP000663846"/>
    </source>
</evidence>